<reference evidence="2 3" key="1">
    <citation type="submission" date="2019-03" db="EMBL/GenBank/DDBJ databases">
        <title>First draft genome of Liparis tanakae, snailfish: a comprehensive survey of snailfish specific genes.</title>
        <authorList>
            <person name="Kim W."/>
            <person name="Song I."/>
            <person name="Jeong J.-H."/>
            <person name="Kim D."/>
            <person name="Kim S."/>
            <person name="Ryu S."/>
            <person name="Song J.Y."/>
            <person name="Lee S.K."/>
        </authorList>
    </citation>
    <scope>NUCLEOTIDE SEQUENCE [LARGE SCALE GENOMIC DNA]</scope>
    <source>
        <tissue evidence="2">Muscle</tissue>
    </source>
</reference>
<evidence type="ECO:0000256" key="1">
    <source>
        <dbReference type="SAM" id="MobiDB-lite"/>
    </source>
</evidence>
<accession>A0A4Z2IJT0</accession>
<organism evidence="2 3">
    <name type="scientific">Liparis tanakae</name>
    <name type="common">Tanaka's snailfish</name>
    <dbReference type="NCBI Taxonomy" id="230148"/>
    <lineage>
        <taxon>Eukaryota</taxon>
        <taxon>Metazoa</taxon>
        <taxon>Chordata</taxon>
        <taxon>Craniata</taxon>
        <taxon>Vertebrata</taxon>
        <taxon>Euteleostomi</taxon>
        <taxon>Actinopterygii</taxon>
        <taxon>Neopterygii</taxon>
        <taxon>Teleostei</taxon>
        <taxon>Neoteleostei</taxon>
        <taxon>Acanthomorphata</taxon>
        <taxon>Eupercaria</taxon>
        <taxon>Perciformes</taxon>
        <taxon>Cottioidei</taxon>
        <taxon>Cottales</taxon>
        <taxon>Liparidae</taxon>
        <taxon>Liparis</taxon>
    </lineage>
</organism>
<protein>
    <submittedName>
        <fullName evidence="2">Uncharacterized protein</fullName>
    </submittedName>
</protein>
<sequence>MCYRTTGLNKRWSSKGTAQQPTEEEALSQSLKDISATSFDKTTQTSSPCNKLVGSFHEVKFSLKVTRSCTADFWFHKL</sequence>
<keyword evidence="3" id="KW-1185">Reference proteome</keyword>
<name>A0A4Z2IJT0_9TELE</name>
<dbReference type="AlphaFoldDB" id="A0A4Z2IJT0"/>
<comment type="caution">
    <text evidence="2">The sequence shown here is derived from an EMBL/GenBank/DDBJ whole genome shotgun (WGS) entry which is preliminary data.</text>
</comment>
<evidence type="ECO:0000313" key="3">
    <source>
        <dbReference type="Proteomes" id="UP000314294"/>
    </source>
</evidence>
<feature type="compositionally biased region" description="Polar residues" evidence="1">
    <location>
        <begin position="14"/>
        <end position="27"/>
    </location>
</feature>
<dbReference type="EMBL" id="SRLO01000077">
    <property type="protein sequence ID" value="TNN78055.1"/>
    <property type="molecule type" value="Genomic_DNA"/>
</dbReference>
<proteinExistence type="predicted"/>
<evidence type="ECO:0000313" key="2">
    <source>
        <dbReference type="EMBL" id="TNN78055.1"/>
    </source>
</evidence>
<gene>
    <name evidence="2" type="ORF">EYF80_011809</name>
</gene>
<feature type="region of interest" description="Disordered" evidence="1">
    <location>
        <begin position="1"/>
        <end position="27"/>
    </location>
</feature>
<dbReference type="Proteomes" id="UP000314294">
    <property type="component" value="Unassembled WGS sequence"/>
</dbReference>